<dbReference type="Proteomes" id="UP000677305">
    <property type="component" value="Chromosome"/>
</dbReference>
<dbReference type="AlphaFoldDB" id="A0A8J8MAI6"/>
<dbReference type="InterPro" id="IPR016205">
    <property type="entry name" value="Glycerol_DH"/>
</dbReference>
<keyword evidence="5" id="KW-0560">Oxidoreductase</keyword>
<keyword evidence="8" id="KW-0594">Phospholipid biosynthesis</keyword>
<name>A0A8J8MAI6_9FIRM</name>
<evidence type="ECO:0000256" key="7">
    <source>
        <dbReference type="ARBA" id="ARBA00023098"/>
    </source>
</evidence>
<dbReference type="Gene3D" id="1.20.1090.10">
    <property type="entry name" value="Dehydroquinate synthase-like - alpha domain"/>
    <property type="match status" value="1"/>
</dbReference>
<keyword evidence="3" id="KW-0479">Metal-binding</keyword>
<reference evidence="10 11" key="1">
    <citation type="submission" date="2020-07" db="EMBL/GenBank/DDBJ databases">
        <title>Vallitalea guaymasensis genome.</title>
        <authorList>
            <person name="Postec A."/>
        </authorList>
    </citation>
    <scope>NUCLEOTIDE SEQUENCE [LARGE SCALE GENOMIC DNA]</scope>
    <source>
        <strain evidence="10 11">Ra1766G1</strain>
    </source>
</reference>
<dbReference type="Gene3D" id="3.40.50.1970">
    <property type="match status" value="1"/>
</dbReference>
<organism evidence="10 11">
    <name type="scientific">Vallitalea guaymasensis</name>
    <dbReference type="NCBI Taxonomy" id="1185412"/>
    <lineage>
        <taxon>Bacteria</taxon>
        <taxon>Bacillati</taxon>
        <taxon>Bacillota</taxon>
        <taxon>Clostridia</taxon>
        <taxon>Lachnospirales</taxon>
        <taxon>Vallitaleaceae</taxon>
        <taxon>Vallitalea</taxon>
    </lineage>
</organism>
<keyword evidence="9" id="KW-1208">Phospholipid metabolism</keyword>
<keyword evidence="11" id="KW-1185">Reference proteome</keyword>
<dbReference type="EMBL" id="CP058561">
    <property type="protein sequence ID" value="QUH29284.1"/>
    <property type="molecule type" value="Genomic_DNA"/>
</dbReference>
<dbReference type="SUPFAM" id="SSF56796">
    <property type="entry name" value="Dehydroquinate synthase-like"/>
    <property type="match status" value="1"/>
</dbReference>
<dbReference type="GO" id="GO:0016614">
    <property type="term" value="F:oxidoreductase activity, acting on CH-OH group of donors"/>
    <property type="evidence" value="ECO:0007669"/>
    <property type="project" value="InterPro"/>
</dbReference>
<evidence type="ECO:0000256" key="9">
    <source>
        <dbReference type="ARBA" id="ARBA00023264"/>
    </source>
</evidence>
<accession>A0A8J8MAI6</accession>
<dbReference type="RefSeq" id="WP_212693394.1">
    <property type="nucleotide sequence ID" value="NZ_CP058561.1"/>
</dbReference>
<evidence type="ECO:0000256" key="3">
    <source>
        <dbReference type="ARBA" id="ARBA00022723"/>
    </source>
</evidence>
<evidence type="ECO:0000256" key="8">
    <source>
        <dbReference type="ARBA" id="ARBA00023209"/>
    </source>
</evidence>
<sequence>MDFKTFKIEDFLNKSFKCNCNKVHRTSIEEILIGENVTLELPKLINKYGYKNILIVSDSNTYKVLGETVEKILKDSQISCTSYVFEETNQLVPDEQAVGRLLTNIDDNIDLMITVGSGTLNDLSKFVSYKIHIPYFIVATAPSMDGYASTVSPLIVNNLKTTYEVNSPKAIIADINIIKKAPMEMITAGLGDILGKYTCLCDWKISSIINDEYYCESVVDLVKESIHRCVKDIEGIKNRDTIAIKNLTEGLILSGIAMSFVGNSRPASGAEHHLSHYWEMMFLFQGKEAVLHGTKVGIATLIIAKLYEMLTNTNLDFEKALKHAEEFDYNDWVKNIKQKYKHAANDVIKLEQKTNKNSKEEHKIRIQKINQNWDEIIDTIKDIIPPTEELKAILLKVGATITPNQVEVDSTTVSDSIKIAKELRARYTVLQLLWDVGLLDEFASI</sequence>
<keyword evidence="7" id="KW-0443">Lipid metabolism</keyword>
<keyword evidence="2" id="KW-0444">Lipid biosynthesis</keyword>
<keyword evidence="6" id="KW-0520">NAD</keyword>
<dbReference type="GO" id="GO:0005829">
    <property type="term" value="C:cytosol"/>
    <property type="evidence" value="ECO:0007669"/>
    <property type="project" value="TreeGrafter"/>
</dbReference>
<dbReference type="CDD" id="cd08175">
    <property type="entry name" value="G1PDH"/>
    <property type="match status" value="1"/>
</dbReference>
<dbReference type="Pfam" id="PF13685">
    <property type="entry name" value="Fe-ADH_2"/>
    <property type="match status" value="1"/>
</dbReference>
<evidence type="ECO:0000313" key="10">
    <source>
        <dbReference type="EMBL" id="QUH29284.1"/>
    </source>
</evidence>
<keyword evidence="4" id="KW-0521">NADP</keyword>
<dbReference type="GO" id="GO:0046872">
    <property type="term" value="F:metal ion binding"/>
    <property type="evidence" value="ECO:0007669"/>
    <property type="project" value="UniProtKB-KW"/>
</dbReference>
<dbReference type="PANTHER" id="PTHR43616">
    <property type="entry name" value="GLYCEROL DEHYDROGENASE"/>
    <property type="match status" value="1"/>
</dbReference>
<keyword evidence="1" id="KW-0963">Cytoplasm</keyword>
<evidence type="ECO:0000313" key="11">
    <source>
        <dbReference type="Proteomes" id="UP000677305"/>
    </source>
</evidence>
<dbReference type="KEGG" id="vgu:HYG85_10235"/>
<evidence type="ECO:0000256" key="6">
    <source>
        <dbReference type="ARBA" id="ARBA00023027"/>
    </source>
</evidence>
<proteinExistence type="predicted"/>
<gene>
    <name evidence="10" type="ORF">HYG85_10235</name>
</gene>
<evidence type="ECO:0000256" key="5">
    <source>
        <dbReference type="ARBA" id="ARBA00023002"/>
    </source>
</evidence>
<evidence type="ECO:0000256" key="1">
    <source>
        <dbReference type="ARBA" id="ARBA00022490"/>
    </source>
</evidence>
<dbReference type="InterPro" id="IPR032837">
    <property type="entry name" value="G1PDH"/>
</dbReference>
<evidence type="ECO:0000256" key="4">
    <source>
        <dbReference type="ARBA" id="ARBA00022857"/>
    </source>
</evidence>
<evidence type="ECO:0000256" key="2">
    <source>
        <dbReference type="ARBA" id="ARBA00022516"/>
    </source>
</evidence>
<dbReference type="PANTHER" id="PTHR43616:SF5">
    <property type="entry name" value="GLYCEROL DEHYDROGENASE 1"/>
    <property type="match status" value="1"/>
</dbReference>
<dbReference type="GO" id="GO:0008654">
    <property type="term" value="P:phospholipid biosynthetic process"/>
    <property type="evidence" value="ECO:0007669"/>
    <property type="project" value="UniProtKB-KW"/>
</dbReference>
<protein>
    <submittedName>
        <fullName evidence="10">sn-glycerol-1-phosphate dehydrogenase</fullName>
    </submittedName>
</protein>